<organism evidence="1 2">
    <name type="scientific">Lotharella oceanica</name>
    <dbReference type="NCBI Taxonomy" id="641309"/>
    <lineage>
        <taxon>Eukaryota</taxon>
        <taxon>Sar</taxon>
        <taxon>Rhizaria</taxon>
        <taxon>Cercozoa</taxon>
        <taxon>Chlorarachniophyceae</taxon>
        <taxon>Lotharella</taxon>
    </lineage>
</organism>
<gene>
    <name evidence="1" type="ORF">M951_chr253</name>
</gene>
<reference evidence="1 2" key="1">
    <citation type="journal article" date="2014" name="BMC Genomics">
        <title>Nucleomorph and plastid genome sequences of the chlorarachniophyte Lotharella oceanica: convergent reductive evolution and frequent recombination in nucleomorph-bearing algae.</title>
        <authorList>
            <person name="Tanifuji G."/>
            <person name="Onodera N.T."/>
            <person name="Brown M.W."/>
            <person name="Curtis B.A."/>
            <person name="Roger A.J."/>
            <person name="Ka-Shu Wong G."/>
            <person name="Melkonian M."/>
            <person name="Archibald J.M."/>
        </authorList>
    </citation>
    <scope>NUCLEOTIDE SEQUENCE [LARGE SCALE GENOMIC DNA]</scope>
    <source>
        <strain evidence="1 2">CCMP622</strain>
    </source>
</reference>
<evidence type="ECO:0000313" key="2">
    <source>
        <dbReference type="Proteomes" id="UP000243670"/>
    </source>
</evidence>
<dbReference type="AlphaFoldDB" id="A0A060D735"/>
<name>A0A060D735_9EUKA</name>
<dbReference type="Proteomes" id="UP000243670">
    <property type="component" value="Nucleomorph 2"/>
</dbReference>
<proteinExistence type="predicted"/>
<protein>
    <submittedName>
        <fullName evidence="1">Uncharacterized protein</fullName>
    </submittedName>
</protein>
<geneLocation type="nucleomorph" evidence="1"/>
<accession>A0A060D735</accession>
<sequence length="370" mass="44320">MIKKTKWKFNYYKKKFQKDIESIFNTIKKIISSKYVIEKIYKNKNEKIYDLDIKNQQYFNMAYNRIKNLMINKKDKIIEKFIQFNKNYRPPRNFLPQVFNKRIIITNKNNRFYSISKLFFDNYNLTHKLEKETSTRILCNDVPLKNISSALMDHILNGNEICLIVSGDNQEKVNHAINVLRQLTREDIRSKGLLKSISNTKKMDSNTNKISNSYLYTTNKNSDLFIKKFKNIIKVTNSGKNIITLKNDKIELNKFMNINSDKLKKSYLNFLESIYNFHYKVNLFSNIRYKPLIKSKHTLLIWEIGDTICKNSIIYKFIPFGLIEFSKSTKYYHSLRYFIIVFRNPCNLKEAKNIMDLKFFFSKRLKVKII</sequence>
<evidence type="ECO:0000313" key="1">
    <source>
        <dbReference type="EMBL" id="AIB09756.1"/>
    </source>
</evidence>
<keyword evidence="1" id="KW-0542">Nucleomorph</keyword>
<dbReference type="EMBL" id="CP006628">
    <property type="protein sequence ID" value="AIB09756.1"/>
    <property type="molecule type" value="Genomic_DNA"/>
</dbReference>